<feature type="transmembrane region" description="Helical" evidence="7">
    <location>
        <begin position="164"/>
        <end position="184"/>
    </location>
</feature>
<feature type="transmembrane region" description="Helical" evidence="7">
    <location>
        <begin position="42"/>
        <end position="60"/>
    </location>
</feature>
<evidence type="ECO:0000256" key="5">
    <source>
        <dbReference type="ARBA" id="ARBA00022989"/>
    </source>
</evidence>
<evidence type="ECO:0000256" key="3">
    <source>
        <dbReference type="ARBA" id="ARBA00022597"/>
    </source>
</evidence>
<keyword evidence="6 7" id="KW-0472">Membrane</keyword>
<keyword evidence="9" id="KW-1185">Reference proteome</keyword>
<feature type="transmembrane region" description="Helical" evidence="7">
    <location>
        <begin position="72"/>
        <end position="90"/>
    </location>
</feature>
<dbReference type="Proteomes" id="UP000807306">
    <property type="component" value="Unassembled WGS sequence"/>
</dbReference>
<dbReference type="GO" id="GO:0005789">
    <property type="term" value="C:endoplasmic reticulum membrane"/>
    <property type="evidence" value="ECO:0007669"/>
    <property type="project" value="TreeGrafter"/>
</dbReference>
<sequence>MFLSSIAGWTTTISLIFGGCCSNALTLEQITLEHPNAGSVLTFFQFLLISLHGLPKFIIWTRFGPRFRPRRIPFVTYVAQVALFYFVNLLNNAAFAYQIPMAVHIIFRSAGLVITMLLGYFISRKRYNSSQVISVLLVTIGVVLTTLSAQTASKSSSDFDISKYAQGIGILTLALILSGFLGLLQDWTYSKYGRPDLKSRGSPAPWQESMFYLHFLALPMFFPLLSDLTTQIKRLNASEPRSEFSLPIPINLSTNTTSGDGLHDLLHPYTLPILSRSDSNHELLSIVKNPNVDASYPLSLSIAFPHIYIPLILNTVTQLVCVAGVHRLTTRVSALTVTLVLVVRKAASLIISVVGVEKVATAARDWSYVGLHRLSDASGWDLQFLDEPWIFNLGGRQIDVGGYLKTLGAAFVGTTAKAPRAIDMDMMWAGAAMVMLGTVGYTIGSSGKSKSTKKEKAE</sequence>
<gene>
    <name evidence="8" type="ORF">CPB83DRAFT_908193</name>
</gene>
<dbReference type="InterPro" id="IPR013657">
    <property type="entry name" value="SCL35B1-4/HUT1"/>
</dbReference>
<dbReference type="GO" id="GO:0005464">
    <property type="term" value="F:UDP-xylose transmembrane transporter activity"/>
    <property type="evidence" value="ECO:0007669"/>
    <property type="project" value="TreeGrafter"/>
</dbReference>
<protein>
    <submittedName>
        <fullName evidence="8">UAA transporter family-domain-containing protein</fullName>
    </submittedName>
</protein>
<evidence type="ECO:0000313" key="9">
    <source>
        <dbReference type="Proteomes" id="UP000807306"/>
    </source>
</evidence>
<evidence type="ECO:0000256" key="1">
    <source>
        <dbReference type="ARBA" id="ARBA00004127"/>
    </source>
</evidence>
<dbReference type="GO" id="GO:0005462">
    <property type="term" value="F:UDP-N-acetylglucosamine transmembrane transporter activity"/>
    <property type="evidence" value="ECO:0007669"/>
    <property type="project" value="TreeGrafter"/>
</dbReference>
<feature type="transmembrane region" description="Helical" evidence="7">
    <location>
        <begin position="133"/>
        <end position="152"/>
    </location>
</feature>
<keyword evidence="4 7" id="KW-0812">Transmembrane</keyword>
<evidence type="ECO:0000256" key="2">
    <source>
        <dbReference type="ARBA" id="ARBA00022448"/>
    </source>
</evidence>
<dbReference type="PANTHER" id="PTHR10778:SF4">
    <property type="entry name" value="NUCLEOTIDE SUGAR TRANSPORTER SLC35B4"/>
    <property type="match status" value="1"/>
</dbReference>
<dbReference type="SUPFAM" id="SSF103481">
    <property type="entry name" value="Multidrug resistance efflux transporter EmrE"/>
    <property type="match status" value="1"/>
</dbReference>
<accession>A0A9P6ECS4</accession>
<dbReference type="GO" id="GO:0000139">
    <property type="term" value="C:Golgi membrane"/>
    <property type="evidence" value="ECO:0007669"/>
    <property type="project" value="TreeGrafter"/>
</dbReference>
<name>A0A9P6ECS4_9AGAR</name>
<feature type="transmembrane region" description="Helical" evidence="7">
    <location>
        <begin position="426"/>
        <end position="444"/>
    </location>
</feature>
<evidence type="ECO:0000256" key="4">
    <source>
        <dbReference type="ARBA" id="ARBA00022692"/>
    </source>
</evidence>
<keyword evidence="2" id="KW-0813">Transport</keyword>
<dbReference type="InterPro" id="IPR037185">
    <property type="entry name" value="EmrE-like"/>
</dbReference>
<evidence type="ECO:0000256" key="7">
    <source>
        <dbReference type="SAM" id="Phobius"/>
    </source>
</evidence>
<organism evidence="8 9">
    <name type="scientific">Crepidotus variabilis</name>
    <dbReference type="NCBI Taxonomy" id="179855"/>
    <lineage>
        <taxon>Eukaryota</taxon>
        <taxon>Fungi</taxon>
        <taxon>Dikarya</taxon>
        <taxon>Basidiomycota</taxon>
        <taxon>Agaricomycotina</taxon>
        <taxon>Agaricomycetes</taxon>
        <taxon>Agaricomycetidae</taxon>
        <taxon>Agaricales</taxon>
        <taxon>Agaricineae</taxon>
        <taxon>Crepidotaceae</taxon>
        <taxon>Crepidotus</taxon>
    </lineage>
</organism>
<evidence type="ECO:0000256" key="6">
    <source>
        <dbReference type="ARBA" id="ARBA00023136"/>
    </source>
</evidence>
<comment type="subcellular location">
    <subcellularLocation>
        <location evidence="1">Endomembrane system</location>
        <topology evidence="1">Multi-pass membrane protein</topology>
    </subcellularLocation>
</comment>
<dbReference type="OrthoDB" id="999962at2759"/>
<dbReference type="EMBL" id="MU157868">
    <property type="protein sequence ID" value="KAF9526731.1"/>
    <property type="molecule type" value="Genomic_DNA"/>
</dbReference>
<feature type="transmembrane region" description="Helical" evidence="7">
    <location>
        <begin position="102"/>
        <end position="121"/>
    </location>
</feature>
<dbReference type="Pfam" id="PF08449">
    <property type="entry name" value="UAA"/>
    <property type="match status" value="2"/>
</dbReference>
<keyword evidence="5 7" id="KW-1133">Transmembrane helix</keyword>
<dbReference type="PANTHER" id="PTHR10778">
    <property type="entry name" value="SOLUTE CARRIER FAMILY 35 MEMBER B"/>
    <property type="match status" value="1"/>
</dbReference>
<reference evidence="8" key="1">
    <citation type="submission" date="2020-11" db="EMBL/GenBank/DDBJ databases">
        <authorList>
            <consortium name="DOE Joint Genome Institute"/>
            <person name="Ahrendt S."/>
            <person name="Riley R."/>
            <person name="Andreopoulos W."/>
            <person name="Labutti K."/>
            <person name="Pangilinan J."/>
            <person name="Ruiz-Duenas F.J."/>
            <person name="Barrasa J.M."/>
            <person name="Sanchez-Garcia M."/>
            <person name="Camarero S."/>
            <person name="Miyauchi S."/>
            <person name="Serrano A."/>
            <person name="Linde D."/>
            <person name="Babiker R."/>
            <person name="Drula E."/>
            <person name="Ayuso-Fernandez I."/>
            <person name="Pacheco R."/>
            <person name="Padilla G."/>
            <person name="Ferreira P."/>
            <person name="Barriuso J."/>
            <person name="Kellner H."/>
            <person name="Castanera R."/>
            <person name="Alfaro M."/>
            <person name="Ramirez L."/>
            <person name="Pisabarro A.G."/>
            <person name="Kuo A."/>
            <person name="Tritt A."/>
            <person name="Lipzen A."/>
            <person name="He G."/>
            <person name="Yan M."/>
            <person name="Ng V."/>
            <person name="Cullen D."/>
            <person name="Martin F."/>
            <person name="Rosso M.-N."/>
            <person name="Henrissat B."/>
            <person name="Hibbett D."/>
            <person name="Martinez A.T."/>
            <person name="Grigoriev I.V."/>
        </authorList>
    </citation>
    <scope>NUCLEOTIDE SEQUENCE</scope>
    <source>
        <strain evidence="8">CBS 506.95</strain>
    </source>
</reference>
<comment type="caution">
    <text evidence="8">The sequence shown here is derived from an EMBL/GenBank/DDBJ whole genome shotgun (WGS) entry which is preliminary data.</text>
</comment>
<keyword evidence="3" id="KW-0762">Sugar transport</keyword>
<evidence type="ECO:0000313" key="8">
    <source>
        <dbReference type="EMBL" id="KAF9526731.1"/>
    </source>
</evidence>
<proteinExistence type="predicted"/>
<dbReference type="AlphaFoldDB" id="A0A9P6ECS4"/>